<keyword evidence="3" id="KW-0645">Protease</keyword>
<dbReference type="InterPro" id="IPR021109">
    <property type="entry name" value="Peptidase_aspartic_dom_sf"/>
</dbReference>
<dbReference type="GO" id="GO:0008233">
    <property type="term" value="F:peptidase activity"/>
    <property type="evidence" value="ECO:0007669"/>
    <property type="project" value="UniProtKB-KW"/>
</dbReference>
<dbReference type="KEGG" id="mpw:MPR_1438"/>
<evidence type="ECO:0000313" key="3">
    <source>
        <dbReference type="EMBL" id="SEQ90517.1"/>
    </source>
</evidence>
<dbReference type="GO" id="GO:0006508">
    <property type="term" value="P:proteolysis"/>
    <property type="evidence" value="ECO:0007669"/>
    <property type="project" value="UniProtKB-KW"/>
</dbReference>
<name>A0AAJ4W3Z0_MYRPR</name>
<keyword evidence="1" id="KW-0732">Signal</keyword>
<organism evidence="3 4">
    <name type="scientific">Myroides profundi</name>
    <dbReference type="NCBI Taxonomy" id="480520"/>
    <lineage>
        <taxon>Bacteria</taxon>
        <taxon>Pseudomonadati</taxon>
        <taxon>Bacteroidota</taxon>
        <taxon>Flavobacteriia</taxon>
        <taxon>Flavobacteriales</taxon>
        <taxon>Flavobacteriaceae</taxon>
        <taxon>Myroides</taxon>
    </lineage>
</organism>
<keyword evidence="3" id="KW-0378">Hydrolase</keyword>
<feature type="signal peptide" evidence="1">
    <location>
        <begin position="1"/>
        <end position="19"/>
    </location>
</feature>
<feature type="domain" description="PDZ" evidence="2">
    <location>
        <begin position="326"/>
        <end position="381"/>
    </location>
</feature>
<sequence length="395" mass="44902">MFKRGVLLLMLLSVNCFFAQKLQLPFELSKDDSTIFLRLPMENQKDSLLFFFDTGAGALLLDSQKAKEFGLKADYKRDITGAGGKKTYESVRNYKVYLDKNNYVDSTSVVLEDMSRLYAMTEKKFDGIIGATILKNYITKLDFNTQMMSLYSFGTKIDYSGYEKIPFKFYNGALIQLPIMMTLNNNEQFSGDILFDSGASATLIVNTPYKEKHDLLSKIDKKISYSSDNLSNSTSYEKGLIKSLRLGSYKIESNELSVSFSSDTEGVSAVKGLMGILGSEIIHRFDLIFDYKDQFVYIKPNDLFVKAFDPFVKPLSLMYNDKRDQILISSVIHNTEAAVKGLEKGQRIVSINGIRTNDIDKYESILKEENKKVIIEYMNSAKEIKTVEINLIRLL</sequence>
<reference evidence="3 4" key="1">
    <citation type="submission" date="2016-10" db="EMBL/GenBank/DDBJ databases">
        <authorList>
            <person name="Varghese N."/>
            <person name="Submissions S."/>
        </authorList>
    </citation>
    <scope>NUCLEOTIDE SEQUENCE [LARGE SCALE GENOMIC DNA]</scope>
    <source>
        <strain evidence="4">DSM 19823 / KCTC 23066 / CCTCC M 208030 / D25</strain>
    </source>
</reference>
<dbReference type="RefSeq" id="WP_041890787.1">
    <property type="nucleotide sequence ID" value="NZ_CP010817.1"/>
</dbReference>
<gene>
    <name evidence="3" type="ORF">SAMN04488089_10768</name>
</gene>
<dbReference type="Pfam" id="PF00595">
    <property type="entry name" value="PDZ"/>
    <property type="match status" value="1"/>
</dbReference>
<protein>
    <submittedName>
        <fullName evidence="3">Aspartyl protease</fullName>
    </submittedName>
</protein>
<dbReference type="Gene3D" id="2.30.42.10">
    <property type="match status" value="1"/>
</dbReference>
<dbReference type="Pfam" id="PF13650">
    <property type="entry name" value="Asp_protease_2"/>
    <property type="match status" value="1"/>
</dbReference>
<comment type="caution">
    <text evidence="3">The sequence shown here is derived from an EMBL/GenBank/DDBJ whole genome shotgun (WGS) entry which is preliminary data.</text>
</comment>
<accession>A0AAJ4W3Z0</accession>
<evidence type="ECO:0000259" key="2">
    <source>
        <dbReference type="PROSITE" id="PS50106"/>
    </source>
</evidence>
<dbReference type="Proteomes" id="UP000183496">
    <property type="component" value="Unassembled WGS sequence"/>
</dbReference>
<keyword evidence="4" id="KW-1185">Reference proteome</keyword>
<feature type="chain" id="PRO_5042565755" evidence="1">
    <location>
        <begin position="20"/>
        <end position="395"/>
    </location>
</feature>
<dbReference type="SUPFAM" id="SSF50156">
    <property type="entry name" value="PDZ domain-like"/>
    <property type="match status" value="1"/>
</dbReference>
<dbReference type="EMBL" id="FOFY01000007">
    <property type="protein sequence ID" value="SEQ90517.1"/>
    <property type="molecule type" value="Genomic_DNA"/>
</dbReference>
<dbReference type="AlphaFoldDB" id="A0AAJ4W3Z0"/>
<evidence type="ECO:0000313" key="4">
    <source>
        <dbReference type="Proteomes" id="UP000183496"/>
    </source>
</evidence>
<dbReference type="InterPro" id="IPR001478">
    <property type="entry name" value="PDZ"/>
</dbReference>
<evidence type="ECO:0000256" key="1">
    <source>
        <dbReference type="SAM" id="SignalP"/>
    </source>
</evidence>
<dbReference type="InterPro" id="IPR036034">
    <property type="entry name" value="PDZ_sf"/>
</dbReference>
<dbReference type="PROSITE" id="PS50106">
    <property type="entry name" value="PDZ"/>
    <property type="match status" value="1"/>
</dbReference>
<dbReference type="Gene3D" id="2.40.70.10">
    <property type="entry name" value="Acid Proteases"/>
    <property type="match status" value="2"/>
</dbReference>
<proteinExistence type="predicted"/>